<keyword evidence="2 4" id="KW-0689">Ribosomal protein</keyword>
<evidence type="ECO:0000313" key="6">
    <source>
        <dbReference type="EMBL" id="BAJ47513.1"/>
    </source>
</evidence>
<accession>E6N5E4</accession>
<dbReference type="InterPro" id="IPR019972">
    <property type="entry name" value="Ribosomal_uL14_CS"/>
</dbReference>
<dbReference type="Gene3D" id="2.40.150.20">
    <property type="entry name" value="Ribosomal protein L14"/>
    <property type="match status" value="1"/>
</dbReference>
<evidence type="ECO:0000313" key="11">
    <source>
        <dbReference type="Proteomes" id="UP000008120"/>
    </source>
</evidence>
<reference evidence="9" key="3">
    <citation type="journal article" date="2020" name="mSystems">
        <title>Genome- and Community-Level Interaction Insights into Carbon Utilization and Element Cycling Functions of Hydrothermarchaeota in Hydrothermal Sediment.</title>
        <authorList>
            <person name="Zhou Z."/>
            <person name="Liu Y."/>
            <person name="Xu W."/>
            <person name="Pan J."/>
            <person name="Luo Z.H."/>
            <person name="Li M."/>
        </authorList>
    </citation>
    <scope>NUCLEOTIDE SEQUENCE [LARGE SCALE GENOMIC DNA]</scope>
    <source>
        <strain evidence="10">SpSt-613</strain>
        <strain evidence="9">SpSt-669</strain>
    </source>
</reference>
<evidence type="ECO:0000313" key="9">
    <source>
        <dbReference type="EMBL" id="HGL40335.1"/>
    </source>
</evidence>
<dbReference type="FunFam" id="2.40.150.20:FF:000007">
    <property type="entry name" value="50S ribosomal protein L14"/>
    <property type="match status" value="1"/>
</dbReference>
<dbReference type="InterPro" id="IPR036853">
    <property type="entry name" value="Ribosomal_uL14_sf"/>
</dbReference>
<name>E6N5E4_CALS0</name>
<dbReference type="InterPro" id="IPR000218">
    <property type="entry name" value="Ribosomal_uL14"/>
</dbReference>
<dbReference type="EMBL" id="AP011890">
    <property type="protein sequence ID" value="BAJ49314.1"/>
    <property type="molecule type" value="Genomic_DNA"/>
</dbReference>
<dbReference type="GO" id="GO:0070180">
    <property type="term" value="F:large ribosomal subunit rRNA binding"/>
    <property type="evidence" value="ECO:0007669"/>
    <property type="project" value="TreeGrafter"/>
</dbReference>
<dbReference type="AlphaFoldDB" id="E6N5E4"/>
<dbReference type="HAMAP" id="MF_01367">
    <property type="entry name" value="Ribosomal_uL14"/>
    <property type="match status" value="1"/>
</dbReference>
<dbReference type="Pfam" id="PF00238">
    <property type="entry name" value="Ribosomal_L14"/>
    <property type="match status" value="1"/>
</dbReference>
<organism evidence="6 11">
    <name type="scientific">Caldiarchaeum subterraneum</name>
    <dbReference type="NCBI Taxonomy" id="311458"/>
    <lineage>
        <taxon>Archaea</taxon>
        <taxon>Nitrososphaerota</taxon>
        <taxon>Candidatus Caldarchaeales</taxon>
        <taxon>Candidatus Caldarchaeaceae</taxon>
        <taxon>Candidatus Caldarchaeum</taxon>
    </lineage>
</organism>
<dbReference type="Proteomes" id="UP000008120">
    <property type="component" value="Chromosome"/>
</dbReference>
<comment type="function">
    <text evidence="4">Binds to 23S rRNA. Forms part of two intersubunit bridges in the 70S ribosome.</text>
</comment>
<dbReference type="GO" id="GO:0006412">
    <property type="term" value="P:translation"/>
    <property type="evidence" value="ECO:0007669"/>
    <property type="project" value="UniProtKB-UniRule"/>
</dbReference>
<dbReference type="GO" id="GO:0003735">
    <property type="term" value="F:structural constituent of ribosome"/>
    <property type="evidence" value="ECO:0007669"/>
    <property type="project" value="InterPro"/>
</dbReference>
<proteinExistence type="inferred from homology"/>
<dbReference type="EMBL" id="BA000048">
    <property type="protein sequence ID" value="BAJ50329.1"/>
    <property type="molecule type" value="Genomic_DNA"/>
</dbReference>
<dbReference type="PANTHER" id="PTHR11761">
    <property type="entry name" value="50S/60S RIBOSOMAL PROTEIN L14/L23"/>
    <property type="match status" value="1"/>
</dbReference>
<dbReference type="KEGG" id="csu:CSUB_C0468"/>
<dbReference type="EMBL" id="DTCM01000018">
    <property type="protein sequence ID" value="HGL40335.1"/>
    <property type="molecule type" value="Genomic_DNA"/>
</dbReference>
<keyword evidence="4" id="KW-0694">RNA-binding</keyword>
<dbReference type="SMART" id="SM01374">
    <property type="entry name" value="Ribosomal_L14"/>
    <property type="match status" value="1"/>
</dbReference>
<evidence type="ECO:0000256" key="3">
    <source>
        <dbReference type="ARBA" id="ARBA00023274"/>
    </source>
</evidence>
<evidence type="ECO:0000256" key="1">
    <source>
        <dbReference type="ARBA" id="ARBA00010745"/>
    </source>
</evidence>
<comment type="subunit">
    <text evidence="4">Part of the 50S ribosomal subunit. Forms a cluster with proteins L3 and L24e, part of which may contact the 16S rRNA in 2 intersubunit bridges.</text>
</comment>
<protein>
    <recommendedName>
        <fullName evidence="4">Large ribosomal subunit protein uL14</fullName>
    </recommendedName>
</protein>
<reference evidence="6 11" key="2">
    <citation type="journal article" date="2011" name="Nucleic Acids Res.">
        <title>Insights into the evolution of Archaea and eukaryotic protein modifier systems revealed by the genome of a novel archaeal group.</title>
        <authorList>
            <person name="Nunoura T."/>
            <person name="Takaki Y."/>
            <person name="Kakuta J."/>
            <person name="Nishi S."/>
            <person name="Sugahara J."/>
            <person name="Kazama H."/>
            <person name="Chee G."/>
            <person name="Hattori M."/>
            <person name="Kanai A."/>
            <person name="Atomi H."/>
            <person name="Takai K."/>
            <person name="Takami H."/>
        </authorList>
    </citation>
    <scope>NUCLEOTIDE SEQUENCE [LARGE SCALE GENOMIC DNA]</scope>
</reference>
<dbReference type="PANTHER" id="PTHR11761:SF8">
    <property type="entry name" value="LARGE RIBOSOMAL SUBUNIT PROTEIN UL14"/>
    <property type="match status" value="1"/>
</dbReference>
<keyword evidence="4" id="KW-0699">rRNA-binding</keyword>
<gene>
    <name evidence="4" type="primary">rpl14</name>
    <name evidence="8" type="ORF">CSUB_C0468</name>
    <name evidence="10" type="ORF">ENT82_05950</name>
    <name evidence="9" type="ORF">ENU43_01530</name>
    <name evidence="7" type="ORF">HGMM_F03A05C44</name>
    <name evidence="6" type="ORF">HGMM_F22C07C38</name>
</gene>
<dbReference type="CDD" id="cd00337">
    <property type="entry name" value="Ribosomal_uL14"/>
    <property type="match status" value="1"/>
</dbReference>
<reference evidence="6 11" key="1">
    <citation type="journal article" date="2005" name="Environ. Microbiol.">
        <title>Genetic and functional properties of uncultivated thermophilic crenarchaeotes from a subsurface gold mine as revealed by analysis of genome fragments.</title>
        <authorList>
            <person name="Nunoura T."/>
            <person name="Hirayama H."/>
            <person name="Takami H."/>
            <person name="Oida H."/>
            <person name="Nishi S."/>
            <person name="Shimamura S."/>
            <person name="Suzuki Y."/>
            <person name="Inagaki F."/>
            <person name="Takai K."/>
            <person name="Nealson K.H."/>
            <person name="Horikoshi K."/>
        </authorList>
    </citation>
    <scope>NUCLEOTIDE SEQUENCE [LARGE SCALE GENOMIC DNA]</scope>
</reference>
<dbReference type="EMBL" id="DTAD01000064">
    <property type="protein sequence ID" value="HGN90650.1"/>
    <property type="molecule type" value="Genomic_DNA"/>
</dbReference>
<evidence type="ECO:0000313" key="7">
    <source>
        <dbReference type="EMBL" id="BAJ49314.1"/>
    </source>
</evidence>
<dbReference type="NCBIfam" id="NF006344">
    <property type="entry name" value="PRK08571.1"/>
    <property type="match status" value="1"/>
</dbReference>
<dbReference type="GO" id="GO:0022625">
    <property type="term" value="C:cytosolic large ribosomal subunit"/>
    <property type="evidence" value="ECO:0007669"/>
    <property type="project" value="TreeGrafter"/>
</dbReference>
<comment type="similarity">
    <text evidence="1 4 5">Belongs to the universal ribosomal protein uL14 family.</text>
</comment>
<evidence type="ECO:0000256" key="2">
    <source>
        <dbReference type="ARBA" id="ARBA00022980"/>
    </source>
</evidence>
<evidence type="ECO:0000256" key="5">
    <source>
        <dbReference type="RuleBase" id="RU003949"/>
    </source>
</evidence>
<dbReference type="PROSITE" id="PS00049">
    <property type="entry name" value="RIBOSOMAL_L14"/>
    <property type="match status" value="1"/>
</dbReference>
<dbReference type="SUPFAM" id="SSF50193">
    <property type="entry name" value="Ribosomal protein L14"/>
    <property type="match status" value="1"/>
</dbReference>
<sequence length="144" mass="15554">MAKRTRAVAAVGVLERRPNIPRTIVPGSLITCADNSGAQILKIIQVHGVSTRLRRVPAAAVGDKVSVTVKKGSADLRKKPMHAIVIRQRKPYRRSDGTWISFEETAAVLVTPEGDLKGTEIKGPVAKEAAERWPRVANAASMIV</sequence>
<dbReference type="STRING" id="311458.CSUB_C0468"/>
<keyword evidence="3 4" id="KW-0687">Ribonucleoprotein</keyword>
<evidence type="ECO:0000313" key="8">
    <source>
        <dbReference type="EMBL" id="BAJ50329.1"/>
    </source>
</evidence>
<dbReference type="EMBL" id="AP011838">
    <property type="protein sequence ID" value="BAJ47513.1"/>
    <property type="molecule type" value="Genomic_DNA"/>
</dbReference>
<evidence type="ECO:0000313" key="10">
    <source>
        <dbReference type="EMBL" id="HGN90650.1"/>
    </source>
</evidence>
<evidence type="ECO:0000256" key="4">
    <source>
        <dbReference type="HAMAP-Rule" id="MF_01367"/>
    </source>
</evidence>